<dbReference type="SUPFAM" id="SSF53474">
    <property type="entry name" value="alpha/beta-Hydrolases"/>
    <property type="match status" value="2"/>
</dbReference>
<dbReference type="AlphaFoldDB" id="A0A7S9KN60"/>
<dbReference type="Pfam" id="PF08386">
    <property type="entry name" value="Abhydrolase_4"/>
    <property type="match status" value="1"/>
</dbReference>
<dbReference type="PANTHER" id="PTHR43248">
    <property type="entry name" value="2-SUCCINYL-6-HYDROXY-2,4-CYCLOHEXADIENE-1-CARBOXYLATE SYNTHASE"/>
    <property type="match status" value="1"/>
</dbReference>
<accession>A0A7S9KN60</accession>
<sequence length="618" mass="66975">MEVNLGPGALTSLLAFPSLTNAGGVKNVRQAATHDWNSIRPSKSLEYHGCYQNGAQCARLILPLDYKNPNDTRNVIVAILKHPAAVPENHPTFGGSIFLNPGGPGGSATEMARTVGPEFQRRLERSGRRHYEYIGIDPRGIGFSWPPANCFPDDLFSRQILNTETRGLGPLNEGDRTVPYGLALHDGFGQRCLTADSSGANGGPIMAYAGTPSVARDMVEVADRIEELRRKGADKSSSATNGTRQDVARVQYMGFSYGTVLGHCLVSLFPERVGRIVLDGVVDPQDYSTGPGWTRNLIDTDKIYTDFFKGCHQNPSTCALSRKEDTSGADVQHRFERWLHTIQKAPITSIGPTGDIRVLPASGVRSYMGGAFYTPLATFKDMASRLDKAMNGNATALFEAYFQDITPQHTKNGCVFDHIQGPDGGDGGVPVLCGDGGDVSGKDAGWWRRYSELLVSQSSILGAQWANIRFRCSRWPFKSNWQFKGPFTAPAPKVDASGKPVPGYPAAPNLYLTSRLDPVTPLVNAREMRKRYPGSGLVIVEGAGHTAVNAEGNSECFASALANYLETGSVPEKELICQPECGPWQKTCQAQGSLGLAKRHDARSAGNRPKFPLGVEWL</sequence>
<evidence type="ECO:0000256" key="2">
    <source>
        <dbReference type="ARBA" id="ARBA00022801"/>
    </source>
</evidence>
<keyword evidence="2" id="KW-0378">Hydrolase</keyword>
<organism evidence="4 5">
    <name type="scientific">Epichloe festucae (strain Fl1)</name>
    <dbReference type="NCBI Taxonomy" id="877507"/>
    <lineage>
        <taxon>Eukaryota</taxon>
        <taxon>Fungi</taxon>
        <taxon>Dikarya</taxon>
        <taxon>Ascomycota</taxon>
        <taxon>Pezizomycotina</taxon>
        <taxon>Sordariomycetes</taxon>
        <taxon>Hypocreomycetidae</taxon>
        <taxon>Hypocreales</taxon>
        <taxon>Clavicipitaceae</taxon>
        <taxon>Epichloe</taxon>
    </lineage>
</organism>
<evidence type="ECO:0000313" key="5">
    <source>
        <dbReference type="Proteomes" id="UP000594364"/>
    </source>
</evidence>
<dbReference type="Gene3D" id="3.40.50.1820">
    <property type="entry name" value="alpha/beta hydrolase"/>
    <property type="match status" value="1"/>
</dbReference>
<dbReference type="InterPro" id="IPR051601">
    <property type="entry name" value="Serine_prot/Carboxylest_S33"/>
</dbReference>
<dbReference type="Proteomes" id="UP000594364">
    <property type="component" value="Chromosome 2"/>
</dbReference>
<evidence type="ECO:0000256" key="1">
    <source>
        <dbReference type="ARBA" id="ARBA00010088"/>
    </source>
</evidence>
<reference evidence="4 5" key="1">
    <citation type="journal article" date="2018" name="PLoS Genet.">
        <title>Repeat elements organise 3D genome structure and mediate transcription in the filamentous fungus Epichloe festucae.</title>
        <authorList>
            <person name="Winter D.J."/>
            <person name="Ganley A.R.D."/>
            <person name="Young C.A."/>
            <person name="Liachko I."/>
            <person name="Schardl C.L."/>
            <person name="Dupont P.Y."/>
            <person name="Berry D."/>
            <person name="Ram A."/>
            <person name="Scott B."/>
            <person name="Cox M.P."/>
        </authorList>
    </citation>
    <scope>NUCLEOTIDE SEQUENCE [LARGE SCALE GENOMIC DNA]</scope>
    <source>
        <strain evidence="4 5">Fl1</strain>
    </source>
</reference>
<dbReference type="PANTHER" id="PTHR43248:SF25">
    <property type="entry name" value="AB HYDROLASE-1 DOMAIN-CONTAINING PROTEIN-RELATED"/>
    <property type="match status" value="1"/>
</dbReference>
<name>A0A7S9KN60_EPIFF</name>
<dbReference type="InterPro" id="IPR029058">
    <property type="entry name" value="AB_hydrolase_fold"/>
</dbReference>
<dbReference type="OrthoDB" id="425534at2759"/>
<proteinExistence type="inferred from homology"/>
<evidence type="ECO:0000259" key="3">
    <source>
        <dbReference type="Pfam" id="PF08386"/>
    </source>
</evidence>
<comment type="similarity">
    <text evidence="1">Belongs to the peptidase S33 family.</text>
</comment>
<dbReference type="EMBL" id="CP031386">
    <property type="protein sequence ID" value="QPG95497.1"/>
    <property type="molecule type" value="Genomic_DNA"/>
</dbReference>
<protein>
    <recommendedName>
        <fullName evidence="3">Peptidase S33 tripeptidyl aminopeptidase-like C-terminal domain-containing protein</fullName>
    </recommendedName>
</protein>
<feature type="domain" description="Peptidase S33 tripeptidyl aminopeptidase-like C-terminal" evidence="3">
    <location>
        <begin position="460"/>
        <end position="577"/>
    </location>
</feature>
<dbReference type="GO" id="GO:0016787">
    <property type="term" value="F:hydrolase activity"/>
    <property type="evidence" value="ECO:0007669"/>
    <property type="project" value="UniProtKB-KW"/>
</dbReference>
<keyword evidence="5" id="KW-1185">Reference proteome</keyword>
<gene>
    <name evidence="4" type="ORF">C2857_000966</name>
</gene>
<dbReference type="InterPro" id="IPR013595">
    <property type="entry name" value="Pept_S33_TAP-like_C"/>
</dbReference>
<evidence type="ECO:0000313" key="4">
    <source>
        <dbReference type="EMBL" id="QPG95497.1"/>
    </source>
</evidence>